<gene>
    <name evidence="1" type="ORF">SAMN04489740_1013</name>
</gene>
<dbReference type="RefSeq" id="WP_074710838.1">
    <property type="nucleotide sequence ID" value="NZ_FNTV01000001.1"/>
</dbReference>
<protein>
    <recommendedName>
        <fullName evidence="3">Peptidase C51 domain-containing protein</fullName>
    </recommendedName>
</protein>
<accession>A0A1H5HGX4</accession>
<proteinExistence type="predicted"/>
<dbReference type="Gene3D" id="3.90.1720.10">
    <property type="entry name" value="endopeptidase domain like (from Nostoc punctiforme)"/>
    <property type="match status" value="1"/>
</dbReference>
<sequence length="197" mass="21876">MAFSQAAMQAFADYAVANCNGRTQDLAGRDLNVDQRYGYQCMDLWIWARYRLGFTDNLPTPDAAAVWEMNWTAPTNRMWEFFDAITPEKTAVAGDFGIMNRSFFGNGVGHIFMILADLGNSIRVLELNGLGDGFEDDNGGQHGSPGRIHEWPKTYLYGYLRWIGTPPAVAGQTSNITTIPTYTADQQFLVDLGLALT</sequence>
<dbReference type="EMBL" id="FNTV01000001">
    <property type="protein sequence ID" value="SEE27242.1"/>
    <property type="molecule type" value="Genomic_DNA"/>
</dbReference>
<dbReference type="AlphaFoldDB" id="A0A1H5HGX4"/>
<evidence type="ECO:0008006" key="3">
    <source>
        <dbReference type="Google" id="ProtNLM"/>
    </source>
</evidence>
<evidence type="ECO:0000313" key="2">
    <source>
        <dbReference type="Proteomes" id="UP000182725"/>
    </source>
</evidence>
<reference evidence="1 2" key="1">
    <citation type="submission" date="2016-10" db="EMBL/GenBank/DDBJ databases">
        <authorList>
            <person name="de Groot N.N."/>
        </authorList>
    </citation>
    <scope>NUCLEOTIDE SEQUENCE [LARGE SCALE GENOMIC DNA]</scope>
    <source>
        <strain evidence="1 2">DSM 22274</strain>
    </source>
</reference>
<name>A0A1H5HGX4_9MICC</name>
<organism evidence="1 2">
    <name type="scientific">Arthrobacter alpinus</name>
    <dbReference type="NCBI Taxonomy" id="656366"/>
    <lineage>
        <taxon>Bacteria</taxon>
        <taxon>Bacillati</taxon>
        <taxon>Actinomycetota</taxon>
        <taxon>Actinomycetes</taxon>
        <taxon>Micrococcales</taxon>
        <taxon>Micrococcaceae</taxon>
        <taxon>Arthrobacter</taxon>
    </lineage>
</organism>
<dbReference type="Proteomes" id="UP000182725">
    <property type="component" value="Unassembled WGS sequence"/>
</dbReference>
<evidence type="ECO:0000313" key="1">
    <source>
        <dbReference type="EMBL" id="SEE27242.1"/>
    </source>
</evidence>